<evidence type="ECO:0000256" key="4">
    <source>
        <dbReference type="PIRSR" id="PIRSR602678-1"/>
    </source>
</evidence>
<dbReference type="GO" id="GO:0046872">
    <property type="term" value="F:metal ion binding"/>
    <property type="evidence" value="ECO:0007669"/>
    <property type="project" value="UniProtKB-KW"/>
</dbReference>
<reference evidence="6" key="1">
    <citation type="submission" date="2020-01" db="EMBL/GenBank/DDBJ databases">
        <title>Draft genome sequence of the Termite Coptotermes fromosanus.</title>
        <authorList>
            <person name="Itakura S."/>
            <person name="Yosikawa Y."/>
            <person name="Umezawa K."/>
        </authorList>
    </citation>
    <scope>NUCLEOTIDE SEQUENCE [LARGE SCALE GENOMIC DNA]</scope>
</reference>
<dbReference type="InterPro" id="IPR017222">
    <property type="entry name" value="DUF34/NIF3_animal"/>
</dbReference>
<dbReference type="Gene3D" id="3.40.1390.30">
    <property type="entry name" value="NIF3 (NGG1p interacting factor 3)-like"/>
    <property type="match status" value="1"/>
</dbReference>
<dbReference type="PANTHER" id="PTHR13799:SF13">
    <property type="entry name" value="NIF3-LIKE PROTEIN 1"/>
    <property type="match status" value="1"/>
</dbReference>
<feature type="binding site" evidence="4">
    <location>
        <position position="236"/>
    </location>
    <ligand>
        <name>a divalent metal cation</name>
        <dbReference type="ChEBI" id="CHEBI:60240"/>
        <label>1</label>
    </ligand>
</feature>
<dbReference type="Pfam" id="PF01784">
    <property type="entry name" value="DUF34_NIF3"/>
    <property type="match status" value="1"/>
</dbReference>
<name>A0A6L2PNR2_COPFO</name>
<evidence type="ECO:0000313" key="5">
    <source>
        <dbReference type="EMBL" id="GFG32095.1"/>
    </source>
</evidence>
<dbReference type="InterPro" id="IPR002678">
    <property type="entry name" value="DUF34/NIF3"/>
</dbReference>
<dbReference type="PANTHER" id="PTHR13799">
    <property type="entry name" value="NGG1 INTERACTING FACTOR 3"/>
    <property type="match status" value="1"/>
</dbReference>
<feature type="binding site" evidence="4">
    <location>
        <position position="112"/>
    </location>
    <ligand>
        <name>a divalent metal cation</name>
        <dbReference type="ChEBI" id="CHEBI:60240"/>
        <label>1</label>
    </ligand>
</feature>
<keyword evidence="6" id="KW-1185">Reference proteome</keyword>
<gene>
    <name evidence="5" type="ORF">Cfor_06865</name>
</gene>
<keyword evidence="4" id="KW-0479">Metal-binding</keyword>
<dbReference type="PIRSF" id="PIRSF037490">
    <property type="entry name" value="UCP037490_NIF3_euk"/>
    <property type="match status" value="1"/>
</dbReference>
<comment type="caution">
    <text evidence="5">The sequence shown here is derived from an EMBL/GenBank/DDBJ whole genome shotgun (WGS) entry which is preliminary data.</text>
</comment>
<dbReference type="OrthoDB" id="3345469at2759"/>
<dbReference type="FunFam" id="3.40.1390.30:FF:000001">
    <property type="entry name" value="GTP cyclohydrolase 1 type 2"/>
    <property type="match status" value="1"/>
</dbReference>
<dbReference type="EMBL" id="BLKM01000350">
    <property type="protein sequence ID" value="GFG32095.1"/>
    <property type="molecule type" value="Genomic_DNA"/>
</dbReference>
<comment type="similarity">
    <text evidence="1 3">Belongs to the GTP cyclohydrolase I type 2/NIF3 family.</text>
</comment>
<dbReference type="SUPFAM" id="SSF102705">
    <property type="entry name" value="NIF3 (NGG1p interacting factor 3)-like"/>
    <property type="match status" value="1"/>
</dbReference>
<dbReference type="InterPro" id="IPR036069">
    <property type="entry name" value="DUF34/NIF3_sf"/>
</dbReference>
<dbReference type="FunCoup" id="A0A6L2PNR2">
    <property type="interactions" value="1779"/>
</dbReference>
<dbReference type="NCBIfam" id="TIGR00486">
    <property type="entry name" value="YbgI_SA1388"/>
    <property type="match status" value="1"/>
</dbReference>
<evidence type="ECO:0000256" key="1">
    <source>
        <dbReference type="ARBA" id="ARBA00006964"/>
    </source>
</evidence>
<feature type="binding site" evidence="4">
    <location>
        <position position="74"/>
    </location>
    <ligand>
        <name>a divalent metal cation</name>
        <dbReference type="ChEBI" id="CHEBI:60240"/>
        <label>1</label>
    </ligand>
</feature>
<dbReference type="InParanoid" id="A0A6L2PNR2"/>
<accession>A0A6L2PNR2</accession>
<sequence>MTNARNCGLSLHDVIAKLDNFAPKSLAESWDNVGLLVEPVTKKNIKRILLTNDLTEDVVEEAVKVCADLIISYHPPIFVPLKSVTGRTWKERIVATCLENRIAVYSPHTSFDAVSGGVNDWLTSAFGMFGGHCTTVPPHGVGMGRLCCLKRPLELSAIAELVKEHLNLQHIRVALARHKYMESRVSTVAICAGSGSSVLKSVQADLYLTGEMQHHDILDAVHKGTHVILCDHSNTERGFLKVFAEKLATELCGGGVEVMLSETDRDPLQII</sequence>
<dbReference type="GO" id="GO:0005739">
    <property type="term" value="C:mitochondrion"/>
    <property type="evidence" value="ECO:0007669"/>
    <property type="project" value="TreeGrafter"/>
</dbReference>
<proteinExistence type="inferred from homology"/>
<dbReference type="Proteomes" id="UP000502823">
    <property type="component" value="Unassembled WGS sequence"/>
</dbReference>
<dbReference type="AlphaFoldDB" id="A0A6L2PNR2"/>
<protein>
    <recommendedName>
        <fullName evidence="2 3">NIF3-like protein 1</fullName>
    </recommendedName>
</protein>
<evidence type="ECO:0000313" key="6">
    <source>
        <dbReference type="Proteomes" id="UP000502823"/>
    </source>
</evidence>
<evidence type="ECO:0000256" key="3">
    <source>
        <dbReference type="PIRNR" id="PIRNR037490"/>
    </source>
</evidence>
<feature type="binding site" evidence="4">
    <location>
        <position position="232"/>
    </location>
    <ligand>
        <name>a divalent metal cation</name>
        <dbReference type="ChEBI" id="CHEBI:60240"/>
        <label>1</label>
    </ligand>
</feature>
<organism evidence="5 6">
    <name type="scientific">Coptotermes formosanus</name>
    <name type="common">Formosan subterranean termite</name>
    <dbReference type="NCBI Taxonomy" id="36987"/>
    <lineage>
        <taxon>Eukaryota</taxon>
        <taxon>Metazoa</taxon>
        <taxon>Ecdysozoa</taxon>
        <taxon>Arthropoda</taxon>
        <taxon>Hexapoda</taxon>
        <taxon>Insecta</taxon>
        <taxon>Pterygota</taxon>
        <taxon>Neoptera</taxon>
        <taxon>Polyneoptera</taxon>
        <taxon>Dictyoptera</taxon>
        <taxon>Blattodea</taxon>
        <taxon>Blattoidea</taxon>
        <taxon>Termitoidae</taxon>
        <taxon>Rhinotermitidae</taxon>
        <taxon>Coptotermes</taxon>
    </lineage>
</organism>
<evidence type="ECO:0000256" key="2">
    <source>
        <dbReference type="ARBA" id="ARBA00019069"/>
    </source>
</evidence>